<feature type="coiled-coil region" evidence="1">
    <location>
        <begin position="64"/>
        <end position="119"/>
    </location>
</feature>
<feature type="region of interest" description="Disordered" evidence="2">
    <location>
        <begin position="153"/>
        <end position="175"/>
    </location>
</feature>
<gene>
    <name evidence="3" type="ORF">WMY93_022013</name>
</gene>
<reference evidence="4" key="1">
    <citation type="submission" date="2024-04" db="EMBL/GenBank/DDBJ databases">
        <title>Salinicola lusitanus LLJ914,a marine bacterium isolated from the Okinawa Trough.</title>
        <authorList>
            <person name="Li J."/>
        </authorList>
    </citation>
    <scope>NUCLEOTIDE SEQUENCE [LARGE SCALE GENOMIC DNA]</scope>
</reference>
<accession>A0AAW0NPF5</accession>
<dbReference type="EMBL" id="JBBPFD010000015">
    <property type="protein sequence ID" value="KAK7896688.1"/>
    <property type="molecule type" value="Genomic_DNA"/>
</dbReference>
<comment type="caution">
    <text evidence="3">The sequence shown here is derived from an EMBL/GenBank/DDBJ whole genome shotgun (WGS) entry which is preliminary data.</text>
</comment>
<keyword evidence="1" id="KW-0175">Coiled coil</keyword>
<evidence type="ECO:0000313" key="3">
    <source>
        <dbReference type="EMBL" id="KAK7896688.1"/>
    </source>
</evidence>
<keyword evidence="4" id="KW-1185">Reference proteome</keyword>
<evidence type="ECO:0000313" key="4">
    <source>
        <dbReference type="Proteomes" id="UP001460270"/>
    </source>
</evidence>
<organism evidence="3 4">
    <name type="scientific">Mugilogobius chulae</name>
    <name type="common">yellowstripe goby</name>
    <dbReference type="NCBI Taxonomy" id="88201"/>
    <lineage>
        <taxon>Eukaryota</taxon>
        <taxon>Metazoa</taxon>
        <taxon>Chordata</taxon>
        <taxon>Craniata</taxon>
        <taxon>Vertebrata</taxon>
        <taxon>Euteleostomi</taxon>
        <taxon>Actinopterygii</taxon>
        <taxon>Neopterygii</taxon>
        <taxon>Teleostei</taxon>
        <taxon>Neoteleostei</taxon>
        <taxon>Acanthomorphata</taxon>
        <taxon>Gobiaria</taxon>
        <taxon>Gobiiformes</taxon>
        <taxon>Gobioidei</taxon>
        <taxon>Gobiidae</taxon>
        <taxon>Gobionellinae</taxon>
        <taxon>Mugilogobius</taxon>
    </lineage>
</organism>
<evidence type="ECO:0000256" key="1">
    <source>
        <dbReference type="SAM" id="Coils"/>
    </source>
</evidence>
<protein>
    <submittedName>
        <fullName evidence="3">Uncharacterized protein</fullName>
    </submittedName>
</protein>
<name>A0AAW0NPF5_9GOBI</name>
<feature type="region of interest" description="Disordered" evidence="2">
    <location>
        <begin position="1"/>
        <end position="43"/>
    </location>
</feature>
<sequence length="175" mass="19959">MPKPKSKKSEIVEQGETNSQLAFVSQQRGKHASGNSGHDENESANLAIILKELRDFRKDNDVKLTTIHEDINKAKKRIEEAEERIKEAESRIQTSEDAVAELIKLQMQLQAKVVDLESRSRRDNVRIYERLLRENLSVPTTVELRVERAHRAVVPRPPPGCSPRDQSWPSCQATE</sequence>
<feature type="compositionally biased region" description="Polar residues" evidence="2">
    <location>
        <begin position="164"/>
        <end position="175"/>
    </location>
</feature>
<dbReference type="Proteomes" id="UP001460270">
    <property type="component" value="Unassembled WGS sequence"/>
</dbReference>
<evidence type="ECO:0000256" key="2">
    <source>
        <dbReference type="SAM" id="MobiDB-lite"/>
    </source>
</evidence>
<feature type="compositionally biased region" description="Polar residues" evidence="2">
    <location>
        <begin position="15"/>
        <end position="27"/>
    </location>
</feature>
<proteinExistence type="predicted"/>
<dbReference type="AlphaFoldDB" id="A0AAW0NPF5"/>